<evidence type="ECO:0000256" key="2">
    <source>
        <dbReference type="ARBA" id="ARBA00022553"/>
    </source>
</evidence>
<name>A0A3B9L039_9PROT</name>
<dbReference type="PRINTS" id="PR00113">
    <property type="entry name" value="ALKPHPHTASE"/>
</dbReference>
<dbReference type="SMART" id="SM00098">
    <property type="entry name" value="alkPPc"/>
    <property type="match status" value="1"/>
</dbReference>
<keyword evidence="6 8" id="KW-0460">Magnesium</keyword>
<dbReference type="CDD" id="cd16012">
    <property type="entry name" value="ALP"/>
    <property type="match status" value="1"/>
</dbReference>
<protein>
    <submittedName>
        <fullName evidence="11">Alkaline phosphatase</fullName>
    </submittedName>
</protein>
<organism evidence="11 12">
    <name type="scientific">Hyphomonas atlantica</name>
    <dbReference type="NCBI Taxonomy" id="1280948"/>
    <lineage>
        <taxon>Bacteria</taxon>
        <taxon>Pseudomonadati</taxon>
        <taxon>Pseudomonadota</taxon>
        <taxon>Alphaproteobacteria</taxon>
        <taxon>Hyphomonadales</taxon>
        <taxon>Hyphomonadaceae</taxon>
        <taxon>Hyphomonas</taxon>
    </lineage>
</organism>
<comment type="similarity">
    <text evidence="1 9">Belongs to the alkaline phosphatase family.</text>
</comment>
<feature type="binding site" evidence="8">
    <location>
        <position position="353"/>
    </location>
    <ligand>
        <name>Zn(2+)</name>
        <dbReference type="ChEBI" id="CHEBI:29105"/>
        <label>1</label>
    </ligand>
</feature>
<gene>
    <name evidence="11" type="ORF">DCG65_04815</name>
</gene>
<keyword evidence="2" id="KW-0597">Phosphoprotein</keyword>
<feature type="active site" description="Phosphoserine intermediate" evidence="7">
    <location>
        <position position="129"/>
    </location>
</feature>
<dbReference type="AlphaFoldDB" id="A0A3B9L039"/>
<feature type="binding site" evidence="8">
    <location>
        <position position="357"/>
    </location>
    <ligand>
        <name>Zn(2+)</name>
        <dbReference type="ChEBI" id="CHEBI:29105"/>
        <label>2</label>
    </ligand>
</feature>
<evidence type="ECO:0000313" key="12">
    <source>
        <dbReference type="Proteomes" id="UP000259173"/>
    </source>
</evidence>
<reference evidence="11 12" key="1">
    <citation type="journal article" date="2018" name="Nat. Biotechnol.">
        <title>A standardized bacterial taxonomy based on genome phylogeny substantially revises the tree of life.</title>
        <authorList>
            <person name="Parks D.H."/>
            <person name="Chuvochina M."/>
            <person name="Waite D.W."/>
            <person name="Rinke C."/>
            <person name="Skarshewski A."/>
            <person name="Chaumeil P.A."/>
            <person name="Hugenholtz P."/>
        </authorList>
    </citation>
    <scope>NUCLEOTIDE SEQUENCE [LARGE SCALE GENOMIC DNA]</scope>
    <source>
        <strain evidence="11">UBA8557</strain>
    </source>
</reference>
<feature type="binding site" evidence="8">
    <location>
        <position position="395"/>
    </location>
    <ligand>
        <name>Zn(2+)</name>
        <dbReference type="ChEBI" id="CHEBI:29105"/>
        <label>2</label>
    </ligand>
</feature>
<keyword evidence="4" id="KW-0378">Hydrolase</keyword>
<evidence type="ECO:0000256" key="8">
    <source>
        <dbReference type="PIRSR" id="PIRSR601952-2"/>
    </source>
</evidence>
<comment type="cofactor">
    <cofactor evidence="8">
        <name>Mg(2+)</name>
        <dbReference type="ChEBI" id="CHEBI:18420"/>
    </cofactor>
    <text evidence="8">Binds 1 Mg(2+) ion.</text>
</comment>
<evidence type="ECO:0000256" key="9">
    <source>
        <dbReference type="RuleBase" id="RU003946"/>
    </source>
</evidence>
<accession>A0A3B9L039</accession>
<sequence length="523" mass="55436">MRRTALPLVSIAALAIAGCSASSDSAGTDSTSTPTITREAATPIQSGDSYYQSAAEAVDARIQQRGVKPAKNVILFVGDGMSIPTITAARIYAGQKRGLDGESYRLTMETLPFMALSKTYSHDFQVADSASTATAMVTGAKTNSRMLGVLQDTRFNNCASVEGNTTDTLFELAERAGLATGLVSTARLTHATPASTFAKSPSRDWENDADLKGGDASACKDIARQLIEWPEGDGFEVAMAGGRGSFTTVDQADVENADWSGNREDGRDLTAEWTAKSDDHVYITDKAGFDAIDFASDAKVLGLFEPSHMKFAIDRADDPAGEPSLVDLTKAAITRLSRNDEGFVLMVEGGRIDHGHHGVSAIRALDETDEMDQAVAAALEMTNADETLIIVTADHSHTMTISGYPKRGNPILGKVVSGLDNAPMDAQDGKPYTTLSYASGMTACRLVSGEQDCVREDLSDIDTTEKNFQQPSLVFMASETHGGDDVAIFATGPGSELVSGVMEQNEIFHVMGRASGLVSAPTE</sequence>
<feature type="binding site" evidence="8">
    <location>
        <position position="348"/>
    </location>
    <ligand>
        <name>Mg(2+)</name>
        <dbReference type="ChEBI" id="CHEBI:18420"/>
    </ligand>
</feature>
<evidence type="ECO:0000256" key="10">
    <source>
        <dbReference type="SAM" id="SignalP"/>
    </source>
</evidence>
<dbReference type="PROSITE" id="PS51257">
    <property type="entry name" value="PROKAR_LIPOPROTEIN"/>
    <property type="match status" value="1"/>
</dbReference>
<dbReference type="InterPro" id="IPR001952">
    <property type="entry name" value="Alkaline_phosphatase"/>
</dbReference>
<keyword evidence="10" id="KW-0732">Signal</keyword>
<comment type="caution">
    <text evidence="11">The sequence shown here is derived from an EMBL/GenBank/DDBJ whole genome shotgun (WGS) entry which is preliminary data.</text>
</comment>
<dbReference type="InterPro" id="IPR018299">
    <property type="entry name" value="Alkaline_phosphatase_AS"/>
</dbReference>
<dbReference type="EMBL" id="DMBR01000140">
    <property type="protein sequence ID" value="HAE93859.1"/>
    <property type="molecule type" value="Genomic_DNA"/>
</dbReference>
<feature type="binding site" evidence="8">
    <location>
        <position position="192"/>
    </location>
    <ligand>
        <name>Mg(2+)</name>
        <dbReference type="ChEBI" id="CHEBI:18420"/>
    </ligand>
</feature>
<evidence type="ECO:0000256" key="5">
    <source>
        <dbReference type="ARBA" id="ARBA00022833"/>
    </source>
</evidence>
<evidence type="ECO:0000256" key="3">
    <source>
        <dbReference type="ARBA" id="ARBA00022723"/>
    </source>
</evidence>
<dbReference type="Pfam" id="PF00245">
    <property type="entry name" value="Alk_phosphatase"/>
    <property type="match status" value="1"/>
</dbReference>
<feature type="binding site" evidence="8">
    <location>
        <position position="190"/>
    </location>
    <ligand>
        <name>Mg(2+)</name>
        <dbReference type="ChEBI" id="CHEBI:18420"/>
    </ligand>
</feature>
<feature type="binding site" evidence="8">
    <location>
        <position position="79"/>
    </location>
    <ligand>
        <name>Mg(2+)</name>
        <dbReference type="ChEBI" id="CHEBI:18420"/>
    </ligand>
</feature>
<dbReference type="InterPro" id="IPR017850">
    <property type="entry name" value="Alkaline_phosphatase_core_sf"/>
</dbReference>
<keyword evidence="5 8" id="KW-0862">Zinc</keyword>
<dbReference type="SUPFAM" id="SSF53649">
    <property type="entry name" value="Alkaline phosphatase-like"/>
    <property type="match status" value="1"/>
</dbReference>
<keyword evidence="3 8" id="KW-0479">Metal-binding</keyword>
<dbReference type="Gene3D" id="3.40.720.10">
    <property type="entry name" value="Alkaline Phosphatase, subunit A"/>
    <property type="match status" value="1"/>
</dbReference>
<evidence type="ECO:0000256" key="1">
    <source>
        <dbReference type="ARBA" id="ARBA00005984"/>
    </source>
</evidence>
<dbReference type="PANTHER" id="PTHR11596">
    <property type="entry name" value="ALKALINE PHOSPHATASE"/>
    <property type="match status" value="1"/>
</dbReference>
<dbReference type="GO" id="GO:0004035">
    <property type="term" value="F:alkaline phosphatase activity"/>
    <property type="evidence" value="ECO:0007669"/>
    <property type="project" value="TreeGrafter"/>
</dbReference>
<dbReference type="Proteomes" id="UP000259173">
    <property type="component" value="Unassembled WGS sequence"/>
</dbReference>
<evidence type="ECO:0000256" key="4">
    <source>
        <dbReference type="ARBA" id="ARBA00022801"/>
    </source>
</evidence>
<feature type="binding site" evidence="8">
    <location>
        <position position="394"/>
    </location>
    <ligand>
        <name>Zn(2+)</name>
        <dbReference type="ChEBI" id="CHEBI:29105"/>
        <label>2</label>
    </ligand>
</feature>
<dbReference type="GO" id="GO:0046872">
    <property type="term" value="F:metal ion binding"/>
    <property type="evidence" value="ECO:0007669"/>
    <property type="project" value="UniProtKB-KW"/>
</dbReference>
<proteinExistence type="inferred from homology"/>
<feature type="binding site" evidence="8">
    <location>
        <position position="481"/>
    </location>
    <ligand>
        <name>Zn(2+)</name>
        <dbReference type="ChEBI" id="CHEBI:29105"/>
        <label>2</label>
    </ligand>
</feature>
<feature type="binding site" evidence="8">
    <location>
        <position position="79"/>
    </location>
    <ligand>
        <name>Zn(2+)</name>
        <dbReference type="ChEBI" id="CHEBI:29105"/>
        <label>2</label>
    </ligand>
</feature>
<evidence type="ECO:0000256" key="6">
    <source>
        <dbReference type="ARBA" id="ARBA00022842"/>
    </source>
</evidence>
<feature type="chain" id="PRO_5017780473" evidence="10">
    <location>
        <begin position="26"/>
        <end position="523"/>
    </location>
</feature>
<dbReference type="PROSITE" id="PS00123">
    <property type="entry name" value="ALKALINE_PHOSPHATASE"/>
    <property type="match status" value="1"/>
</dbReference>
<feature type="signal peptide" evidence="10">
    <location>
        <begin position="1"/>
        <end position="25"/>
    </location>
</feature>
<evidence type="ECO:0000313" key="11">
    <source>
        <dbReference type="EMBL" id="HAE93859.1"/>
    </source>
</evidence>
<evidence type="ECO:0000256" key="7">
    <source>
        <dbReference type="PIRSR" id="PIRSR601952-1"/>
    </source>
</evidence>
<dbReference type="PANTHER" id="PTHR11596:SF5">
    <property type="entry name" value="ALKALINE PHOSPHATASE"/>
    <property type="match status" value="1"/>
</dbReference>
<comment type="cofactor">
    <cofactor evidence="8">
        <name>Zn(2+)</name>
        <dbReference type="ChEBI" id="CHEBI:29105"/>
    </cofactor>
    <text evidence="8">Binds 2 Zn(2+) ions.</text>
</comment>